<dbReference type="Pfam" id="PF01549">
    <property type="entry name" value="ShK"/>
    <property type="match status" value="1"/>
</dbReference>
<name>K1RAD3_MAGGI</name>
<comment type="caution">
    <text evidence="1">Lacks conserved residue(s) required for the propagation of feature annotation.</text>
</comment>
<dbReference type="InterPro" id="IPR003582">
    <property type="entry name" value="ShKT_dom"/>
</dbReference>
<dbReference type="EMBL" id="JH818313">
    <property type="protein sequence ID" value="EKC31006.1"/>
    <property type="molecule type" value="Genomic_DNA"/>
</dbReference>
<dbReference type="Pfam" id="PF00188">
    <property type="entry name" value="CAP"/>
    <property type="match status" value="1"/>
</dbReference>
<feature type="disulfide bond" evidence="1">
    <location>
        <begin position="196"/>
        <end position="230"/>
    </location>
</feature>
<accession>K1RAD3</accession>
<gene>
    <name evidence="2" type="ORF">CGI_10025006</name>
</gene>
<dbReference type="SUPFAM" id="SSF55797">
    <property type="entry name" value="PR-1-like"/>
    <property type="match status" value="1"/>
</dbReference>
<organism evidence="2">
    <name type="scientific">Magallana gigas</name>
    <name type="common">Pacific oyster</name>
    <name type="synonym">Crassostrea gigas</name>
    <dbReference type="NCBI Taxonomy" id="29159"/>
    <lineage>
        <taxon>Eukaryota</taxon>
        <taxon>Metazoa</taxon>
        <taxon>Spiralia</taxon>
        <taxon>Lophotrochozoa</taxon>
        <taxon>Mollusca</taxon>
        <taxon>Bivalvia</taxon>
        <taxon>Autobranchia</taxon>
        <taxon>Pteriomorphia</taxon>
        <taxon>Ostreida</taxon>
        <taxon>Ostreoidea</taxon>
        <taxon>Ostreidae</taxon>
        <taxon>Magallana</taxon>
    </lineage>
</organism>
<dbReference type="PANTHER" id="PTHR10334">
    <property type="entry name" value="CYSTEINE-RICH SECRETORY PROTEIN-RELATED"/>
    <property type="match status" value="1"/>
</dbReference>
<dbReference type="InParanoid" id="K1RAD3"/>
<proteinExistence type="predicted"/>
<dbReference type="PRINTS" id="PR00837">
    <property type="entry name" value="V5TPXLIKE"/>
</dbReference>
<evidence type="ECO:0000313" key="2">
    <source>
        <dbReference type="EMBL" id="EKC31006.1"/>
    </source>
</evidence>
<sequence>MFGLLIAAFLVVTTVNGESVAIGQYKQQLLDVHNAYRGMQGAADMHALVWDDQLSSEAANWIKSCKFEHQMKGRGENLAFDTNPKKDEELINSSMKAWYDEIKDYNYARKQCGRSCHYTQIVWAKTRKVGCAIEKCDYLHGFGRPIKDAWYLACFYDPKGNYISEYPYTKGPACSKCLQKQSCENTLCTGEGVEVCENLDDDCEYWSSAGECQSNPNFMLKKCRKACGVCQGLFVHVEIPIQLKQMGVNVGAYRALGINALCLCTGDKSYLVKCRLKNSKRVLMQHHKASVVLLSPKSNTVISRPELLTLRLYETEHTFGDLHREMDSALSAECQLSPS</sequence>
<dbReference type="PROSITE" id="PS51670">
    <property type="entry name" value="SHKT"/>
    <property type="match status" value="1"/>
</dbReference>
<dbReference type="Gene3D" id="3.40.33.10">
    <property type="entry name" value="CAP"/>
    <property type="match status" value="1"/>
</dbReference>
<dbReference type="InterPro" id="IPR035940">
    <property type="entry name" value="CAP_sf"/>
</dbReference>
<dbReference type="HOGENOM" id="CLU_819515_0_0_1"/>
<dbReference type="AlphaFoldDB" id="K1RAD3"/>
<protein>
    <submittedName>
        <fullName evidence="2">Cysteine-rich secretory protein LCCL domain-containing 2</fullName>
    </submittedName>
</protein>
<evidence type="ECO:0000256" key="1">
    <source>
        <dbReference type="PROSITE-ProRule" id="PRU01005"/>
    </source>
</evidence>
<dbReference type="InterPro" id="IPR014044">
    <property type="entry name" value="CAP_dom"/>
</dbReference>
<dbReference type="SMART" id="SM00198">
    <property type="entry name" value="SCP"/>
    <property type="match status" value="1"/>
</dbReference>
<dbReference type="InterPro" id="IPR001283">
    <property type="entry name" value="CRISP-related"/>
</dbReference>
<dbReference type="SMART" id="SM00254">
    <property type="entry name" value="ShKT"/>
    <property type="match status" value="1"/>
</dbReference>
<reference evidence="2" key="1">
    <citation type="journal article" date="2012" name="Nature">
        <title>The oyster genome reveals stress adaptation and complexity of shell formation.</title>
        <authorList>
            <person name="Zhang G."/>
            <person name="Fang X."/>
            <person name="Guo X."/>
            <person name="Li L."/>
            <person name="Luo R."/>
            <person name="Xu F."/>
            <person name="Yang P."/>
            <person name="Zhang L."/>
            <person name="Wang X."/>
            <person name="Qi H."/>
            <person name="Xiong Z."/>
            <person name="Que H."/>
            <person name="Xie Y."/>
            <person name="Holland P.W."/>
            <person name="Paps J."/>
            <person name="Zhu Y."/>
            <person name="Wu F."/>
            <person name="Chen Y."/>
            <person name="Wang J."/>
            <person name="Peng C."/>
            <person name="Meng J."/>
            <person name="Yang L."/>
            <person name="Liu J."/>
            <person name="Wen B."/>
            <person name="Zhang N."/>
            <person name="Huang Z."/>
            <person name="Zhu Q."/>
            <person name="Feng Y."/>
            <person name="Mount A."/>
            <person name="Hedgecock D."/>
            <person name="Xu Z."/>
            <person name="Liu Y."/>
            <person name="Domazet-Loso T."/>
            <person name="Du Y."/>
            <person name="Sun X."/>
            <person name="Zhang S."/>
            <person name="Liu B."/>
            <person name="Cheng P."/>
            <person name="Jiang X."/>
            <person name="Li J."/>
            <person name="Fan D."/>
            <person name="Wang W."/>
            <person name="Fu W."/>
            <person name="Wang T."/>
            <person name="Wang B."/>
            <person name="Zhang J."/>
            <person name="Peng Z."/>
            <person name="Li Y."/>
            <person name="Li N."/>
            <person name="Wang J."/>
            <person name="Chen M."/>
            <person name="He Y."/>
            <person name="Tan F."/>
            <person name="Song X."/>
            <person name="Zheng Q."/>
            <person name="Huang R."/>
            <person name="Yang H."/>
            <person name="Du X."/>
            <person name="Chen L."/>
            <person name="Yang M."/>
            <person name="Gaffney P.M."/>
            <person name="Wang S."/>
            <person name="Luo L."/>
            <person name="She Z."/>
            <person name="Ming Y."/>
            <person name="Huang W."/>
            <person name="Zhang S."/>
            <person name="Huang B."/>
            <person name="Zhang Y."/>
            <person name="Qu T."/>
            <person name="Ni P."/>
            <person name="Miao G."/>
            <person name="Wang J."/>
            <person name="Wang Q."/>
            <person name="Steinberg C.E."/>
            <person name="Wang H."/>
            <person name="Li N."/>
            <person name="Qian L."/>
            <person name="Zhang G."/>
            <person name="Li Y."/>
            <person name="Yang H."/>
            <person name="Liu X."/>
            <person name="Wang J."/>
            <person name="Yin Y."/>
            <person name="Wang J."/>
        </authorList>
    </citation>
    <scope>NUCLEOTIDE SEQUENCE [LARGE SCALE GENOMIC DNA]</scope>
    <source>
        <strain evidence="2">05x7-T-G4-1.051#20</strain>
    </source>
</reference>
<keyword evidence="1" id="KW-1015">Disulfide bond</keyword>